<feature type="binding site" evidence="10">
    <location>
        <position position="71"/>
    </location>
    <ligand>
        <name>Mg(2+)</name>
        <dbReference type="ChEBI" id="CHEBI:18420"/>
    </ligand>
</feature>
<evidence type="ECO:0000256" key="12">
    <source>
        <dbReference type="RuleBase" id="RU004253"/>
    </source>
</evidence>
<evidence type="ECO:0000313" key="15">
    <source>
        <dbReference type="Proteomes" id="UP000029221"/>
    </source>
</evidence>
<keyword evidence="3 10" id="KW-0808">Transferase</keyword>
<evidence type="ECO:0000313" key="14">
    <source>
        <dbReference type="EMBL" id="GAK96569.1"/>
    </source>
</evidence>
<dbReference type="eggNOG" id="COG0352">
    <property type="taxonomic scope" value="Bacteria"/>
</dbReference>
<dbReference type="Proteomes" id="UP000029221">
    <property type="component" value="Unassembled WGS sequence"/>
</dbReference>
<dbReference type="InterPro" id="IPR034291">
    <property type="entry name" value="TMP_synthase"/>
</dbReference>
<comment type="similarity">
    <text evidence="10 11">Belongs to the thiamine-phosphate synthase family.</text>
</comment>
<dbReference type="AlphaFoldDB" id="A0A090Q0H4"/>
<keyword evidence="6 10" id="KW-0784">Thiamine biosynthesis</keyword>
<comment type="function">
    <text evidence="1 10">Condenses 4-methyl-5-(beta-hydroxyethyl)thiazole monophosphate (THZ-P) and 2-methyl-4-amino-5-hydroxymethyl pyrimidine pyrophosphate (HMP-PP) to form thiamine monophosphate (TMP).</text>
</comment>
<evidence type="ECO:0000256" key="4">
    <source>
        <dbReference type="ARBA" id="ARBA00022723"/>
    </source>
</evidence>
<keyword evidence="15" id="KW-1185">Reference proteome</keyword>
<organism evidence="14 15">
    <name type="scientific">Nonlabens tegetincola</name>
    <dbReference type="NCBI Taxonomy" id="323273"/>
    <lineage>
        <taxon>Bacteria</taxon>
        <taxon>Pseudomonadati</taxon>
        <taxon>Bacteroidota</taxon>
        <taxon>Flavobacteriia</taxon>
        <taxon>Flavobacteriales</taxon>
        <taxon>Flavobacteriaceae</taxon>
        <taxon>Nonlabens</taxon>
    </lineage>
</organism>
<dbReference type="GO" id="GO:0009228">
    <property type="term" value="P:thiamine biosynthetic process"/>
    <property type="evidence" value="ECO:0007669"/>
    <property type="project" value="UniProtKB-KW"/>
</dbReference>
<evidence type="ECO:0000256" key="3">
    <source>
        <dbReference type="ARBA" id="ARBA00022679"/>
    </source>
</evidence>
<dbReference type="EC" id="2.5.1.3" evidence="10"/>
<evidence type="ECO:0000256" key="11">
    <source>
        <dbReference type="RuleBase" id="RU003826"/>
    </source>
</evidence>
<evidence type="ECO:0000256" key="10">
    <source>
        <dbReference type="HAMAP-Rule" id="MF_00097"/>
    </source>
</evidence>
<dbReference type="GO" id="GO:0005737">
    <property type="term" value="C:cytoplasm"/>
    <property type="evidence" value="ECO:0007669"/>
    <property type="project" value="TreeGrafter"/>
</dbReference>
<gene>
    <name evidence="10" type="primary">thiE</name>
    <name evidence="14" type="ORF">JCM19294_2082</name>
</gene>
<dbReference type="PANTHER" id="PTHR20857:SF23">
    <property type="entry name" value="THIAMINE BIOSYNTHETIC BIFUNCTIONAL ENZYME"/>
    <property type="match status" value="1"/>
</dbReference>
<evidence type="ECO:0000256" key="6">
    <source>
        <dbReference type="ARBA" id="ARBA00022977"/>
    </source>
</evidence>
<dbReference type="GO" id="GO:0009229">
    <property type="term" value="P:thiamine diphosphate biosynthetic process"/>
    <property type="evidence" value="ECO:0007669"/>
    <property type="project" value="UniProtKB-UniRule"/>
</dbReference>
<evidence type="ECO:0000256" key="9">
    <source>
        <dbReference type="ARBA" id="ARBA00047883"/>
    </source>
</evidence>
<protein>
    <recommendedName>
        <fullName evidence="10">Thiamine-phosphate synthase</fullName>
        <shortName evidence="10">TP synthase</shortName>
        <shortName evidence="10">TPS</shortName>
        <ecNumber evidence="10">2.5.1.3</ecNumber>
    </recommendedName>
    <alternativeName>
        <fullName evidence="10">Thiamine-phosphate pyrophosphorylase</fullName>
        <shortName evidence="10">TMP pyrophosphorylase</shortName>
        <shortName evidence="10">TMP-PPase</shortName>
    </alternativeName>
</protein>
<dbReference type="STRING" id="319236.BST91_07510"/>
<dbReference type="InterPro" id="IPR022998">
    <property type="entry name" value="ThiamineP_synth_TenI"/>
</dbReference>
<evidence type="ECO:0000256" key="5">
    <source>
        <dbReference type="ARBA" id="ARBA00022842"/>
    </source>
</evidence>
<dbReference type="HAMAP" id="MF_00097">
    <property type="entry name" value="TMP_synthase"/>
    <property type="match status" value="1"/>
</dbReference>
<evidence type="ECO:0000256" key="7">
    <source>
        <dbReference type="ARBA" id="ARBA00047334"/>
    </source>
</evidence>
<dbReference type="InterPro" id="IPR036206">
    <property type="entry name" value="ThiamineP_synth_sf"/>
</dbReference>
<dbReference type="NCBIfam" id="TIGR00693">
    <property type="entry name" value="thiE"/>
    <property type="match status" value="1"/>
</dbReference>
<feature type="binding site" evidence="10">
    <location>
        <begin position="187"/>
        <end position="188"/>
    </location>
    <ligand>
        <name>2-[(2R,5Z)-2-carboxy-4-methylthiazol-5(2H)-ylidene]ethyl phosphate</name>
        <dbReference type="ChEBI" id="CHEBI:62899"/>
    </ligand>
</feature>
<dbReference type="CDD" id="cd00564">
    <property type="entry name" value="TMP_TenI"/>
    <property type="match status" value="1"/>
</dbReference>
<feature type="domain" description="Thiamine phosphate synthase/TenI" evidence="13">
    <location>
        <begin position="8"/>
        <end position="190"/>
    </location>
</feature>
<feature type="binding site" evidence="10">
    <location>
        <position position="167"/>
    </location>
    <ligand>
        <name>2-[(2R,5Z)-2-carboxy-4-methylthiazol-5(2H)-ylidene]ethyl phosphate</name>
        <dbReference type="ChEBI" id="CHEBI:62899"/>
    </ligand>
</feature>
<keyword evidence="4 10" id="KW-0479">Metal-binding</keyword>
<feature type="binding site" evidence="10">
    <location>
        <position position="70"/>
    </location>
    <ligand>
        <name>4-amino-2-methyl-5-(diphosphooxymethyl)pyrimidine</name>
        <dbReference type="ChEBI" id="CHEBI:57841"/>
    </ligand>
</feature>
<feature type="binding site" evidence="10">
    <location>
        <position position="109"/>
    </location>
    <ligand>
        <name>4-amino-2-methyl-5-(diphosphooxymethyl)pyrimidine</name>
        <dbReference type="ChEBI" id="CHEBI:57841"/>
    </ligand>
</feature>
<dbReference type="GO" id="GO:0004789">
    <property type="term" value="F:thiamine-phosphate diphosphorylase activity"/>
    <property type="evidence" value="ECO:0007669"/>
    <property type="project" value="UniProtKB-UniRule"/>
</dbReference>
<comment type="catalytic activity">
    <reaction evidence="8 10 11">
        <text>2-(2-carboxy-4-methylthiazol-5-yl)ethyl phosphate + 4-amino-2-methyl-5-(diphosphooxymethyl)pyrimidine + 2 H(+) = thiamine phosphate + CO2 + diphosphate</text>
        <dbReference type="Rhea" id="RHEA:47848"/>
        <dbReference type="ChEBI" id="CHEBI:15378"/>
        <dbReference type="ChEBI" id="CHEBI:16526"/>
        <dbReference type="ChEBI" id="CHEBI:33019"/>
        <dbReference type="ChEBI" id="CHEBI:37575"/>
        <dbReference type="ChEBI" id="CHEBI:57841"/>
        <dbReference type="ChEBI" id="CHEBI:62890"/>
        <dbReference type="EC" id="2.5.1.3"/>
    </reaction>
</comment>
<dbReference type="GO" id="GO:0000287">
    <property type="term" value="F:magnesium ion binding"/>
    <property type="evidence" value="ECO:0007669"/>
    <property type="project" value="UniProtKB-UniRule"/>
</dbReference>
<dbReference type="SUPFAM" id="SSF51391">
    <property type="entry name" value="Thiamin phosphate synthase"/>
    <property type="match status" value="1"/>
</dbReference>
<feature type="binding site" evidence="10">
    <location>
        <begin position="38"/>
        <end position="42"/>
    </location>
    <ligand>
        <name>4-amino-2-methyl-5-(diphosphooxymethyl)pyrimidine</name>
        <dbReference type="ChEBI" id="CHEBI:57841"/>
    </ligand>
</feature>
<dbReference type="FunFam" id="3.20.20.70:FF:000096">
    <property type="entry name" value="Thiamine-phosphate synthase"/>
    <property type="match status" value="1"/>
</dbReference>
<dbReference type="Pfam" id="PF02581">
    <property type="entry name" value="TMP-TENI"/>
    <property type="match status" value="1"/>
</dbReference>
<dbReference type="Gene3D" id="3.20.20.70">
    <property type="entry name" value="Aldolase class I"/>
    <property type="match status" value="1"/>
</dbReference>
<evidence type="ECO:0000256" key="8">
    <source>
        <dbReference type="ARBA" id="ARBA00047851"/>
    </source>
</evidence>
<dbReference type="PANTHER" id="PTHR20857">
    <property type="entry name" value="THIAMINE-PHOSPHATE PYROPHOSPHORYLASE"/>
    <property type="match status" value="1"/>
</dbReference>
<dbReference type="InterPro" id="IPR013785">
    <property type="entry name" value="Aldolase_TIM"/>
</dbReference>
<evidence type="ECO:0000259" key="13">
    <source>
        <dbReference type="Pfam" id="PF02581"/>
    </source>
</evidence>
<sequence length="214" mass="23596">MNKADYSLMYVTDERITEDALFFDTLQSSLKGGVTIVQLREKLLDTRDFYNRALKTKEICDYYNVPLIINDRIDIALSINAHGVHIGQQDLPPAITRKILGSDKIIGWSVSNEEQALKANSLEIDYIGLSPVFSTATKTENLEKPLGISGLSRIKSISNKPIICIGGIDHSNTEVLIENGAEGIAVVSAISTSEQPQKATEKFKKILCRIGTNK</sequence>
<dbReference type="EMBL" id="BBML01000002">
    <property type="protein sequence ID" value="GAK96569.1"/>
    <property type="molecule type" value="Genomic_DNA"/>
</dbReference>
<comment type="catalytic activity">
    <reaction evidence="9 10 11">
        <text>2-[(2R,5Z)-2-carboxy-4-methylthiazol-5(2H)-ylidene]ethyl phosphate + 4-amino-2-methyl-5-(diphosphooxymethyl)pyrimidine + 2 H(+) = thiamine phosphate + CO2 + diphosphate</text>
        <dbReference type="Rhea" id="RHEA:47844"/>
        <dbReference type="ChEBI" id="CHEBI:15378"/>
        <dbReference type="ChEBI" id="CHEBI:16526"/>
        <dbReference type="ChEBI" id="CHEBI:33019"/>
        <dbReference type="ChEBI" id="CHEBI:37575"/>
        <dbReference type="ChEBI" id="CHEBI:57841"/>
        <dbReference type="ChEBI" id="CHEBI:62899"/>
        <dbReference type="EC" id="2.5.1.3"/>
    </reaction>
</comment>
<keyword evidence="5 10" id="KW-0460">Magnesium</keyword>
<feature type="binding site" evidence="10">
    <location>
        <begin position="135"/>
        <end position="137"/>
    </location>
    <ligand>
        <name>2-[(2R,5Z)-2-carboxy-4-methylthiazol-5(2H)-ylidene]ethyl phosphate</name>
        <dbReference type="ChEBI" id="CHEBI:62899"/>
    </ligand>
</feature>
<evidence type="ECO:0000256" key="1">
    <source>
        <dbReference type="ARBA" id="ARBA00003814"/>
    </source>
</evidence>
<feature type="binding site" evidence="10">
    <location>
        <position position="138"/>
    </location>
    <ligand>
        <name>4-amino-2-methyl-5-(diphosphooxymethyl)pyrimidine</name>
        <dbReference type="ChEBI" id="CHEBI:57841"/>
    </ligand>
</feature>
<proteinExistence type="inferred from homology"/>
<dbReference type="RefSeq" id="WP_042277911.1">
    <property type="nucleotide sequence ID" value="NZ_BBML01000002.1"/>
</dbReference>
<comment type="cofactor">
    <cofactor evidence="10">
        <name>Mg(2+)</name>
        <dbReference type="ChEBI" id="CHEBI:18420"/>
    </cofactor>
    <text evidence="10">Binds 1 Mg(2+) ion per subunit.</text>
</comment>
<evidence type="ECO:0000256" key="2">
    <source>
        <dbReference type="ARBA" id="ARBA00005165"/>
    </source>
</evidence>
<reference evidence="14" key="1">
    <citation type="journal article" date="2014" name="Genome Announc.">
        <title>Draft Genome Sequences of Marine Flavobacterium Nonlabens Strains NR17, NR24, NR27, NR32, NR33, and Ara13.</title>
        <authorList>
            <person name="Nakanishi M."/>
            <person name="Meirelles P."/>
            <person name="Suzuki R."/>
            <person name="Takatani N."/>
            <person name="Mino S."/>
            <person name="Suda W."/>
            <person name="Oshima K."/>
            <person name="Hattori M."/>
            <person name="Ohkuma M."/>
            <person name="Hosokawa M."/>
            <person name="Miyashita K."/>
            <person name="Thompson F.L."/>
            <person name="Niwa A."/>
            <person name="Sawabe T."/>
            <person name="Sawabe T."/>
        </authorList>
    </citation>
    <scope>NUCLEOTIDE SEQUENCE [LARGE SCALE GENOMIC DNA]</scope>
    <source>
        <strain evidence="14">JCM 19294</strain>
    </source>
</reference>
<comment type="caution">
    <text evidence="14">The sequence shown here is derived from an EMBL/GenBank/DDBJ whole genome shotgun (WGS) entry which is preliminary data.</text>
</comment>
<comment type="catalytic activity">
    <reaction evidence="7 10 11">
        <text>4-methyl-5-(2-phosphooxyethyl)-thiazole + 4-amino-2-methyl-5-(diphosphooxymethyl)pyrimidine + H(+) = thiamine phosphate + diphosphate</text>
        <dbReference type="Rhea" id="RHEA:22328"/>
        <dbReference type="ChEBI" id="CHEBI:15378"/>
        <dbReference type="ChEBI" id="CHEBI:33019"/>
        <dbReference type="ChEBI" id="CHEBI:37575"/>
        <dbReference type="ChEBI" id="CHEBI:57841"/>
        <dbReference type="ChEBI" id="CHEBI:58296"/>
        <dbReference type="EC" id="2.5.1.3"/>
    </reaction>
</comment>
<dbReference type="UniPathway" id="UPA00060">
    <property type="reaction ID" value="UER00141"/>
</dbReference>
<name>A0A090Q0H4_9FLAO</name>
<accession>A0A090Q0H4</accession>
<comment type="pathway">
    <text evidence="2 10 12">Cofactor biosynthesis; thiamine diphosphate biosynthesis; thiamine phosphate from 4-amino-2-methyl-5-diphosphomethylpyrimidine and 4-methyl-5-(2-phosphoethyl)-thiazole: step 1/1.</text>
</comment>
<feature type="binding site" evidence="10">
    <location>
        <position position="90"/>
    </location>
    <ligand>
        <name>Mg(2+)</name>
        <dbReference type="ChEBI" id="CHEBI:18420"/>
    </ligand>
</feature>